<dbReference type="Pfam" id="PF08447">
    <property type="entry name" value="PAS_3"/>
    <property type="match status" value="1"/>
</dbReference>
<evidence type="ECO:0000313" key="11">
    <source>
        <dbReference type="Proteomes" id="UP000229081"/>
    </source>
</evidence>
<dbReference type="SMART" id="SM00387">
    <property type="entry name" value="HATPase_c"/>
    <property type="match status" value="1"/>
</dbReference>
<dbReference type="InterPro" id="IPR004358">
    <property type="entry name" value="Sig_transdc_His_kin-like_C"/>
</dbReference>
<dbReference type="CDD" id="cd00082">
    <property type="entry name" value="HisKA"/>
    <property type="match status" value="1"/>
</dbReference>
<dbReference type="InterPro" id="IPR003661">
    <property type="entry name" value="HisK_dim/P_dom"/>
</dbReference>
<keyword evidence="5 10" id="KW-0418">Kinase</keyword>
<feature type="domain" description="PAS" evidence="8">
    <location>
        <begin position="281"/>
        <end position="325"/>
    </location>
</feature>
<dbReference type="AlphaFoldDB" id="A0A2K8MSN1"/>
<dbReference type="GO" id="GO:0000155">
    <property type="term" value="F:phosphorelay sensor kinase activity"/>
    <property type="evidence" value="ECO:0007669"/>
    <property type="project" value="InterPro"/>
</dbReference>
<sequence length="893" mass="97525">MTERQPPSARNLATLLVALASLCSLISFSGWLFDVPLLRGFGLNKTPIWPLTAAGFAFLSFGFLASIAGRDRTAAALWLIPVAMAVISLSQTLLGLDFGVDRLLFGTLISLHDAEHPGRPGVNSCAIFLILALAGYGGRVRKWFSGEAGAFFAALALGLVGVAGVLTVFVPPGSIATRLFSVSLPSAFATSLLALAYLILHSRLEWVRLLMRRSGDWRTIRILLPAAIILPIVPSALEQLVGHHTMLPPLAVEGLVALTNILIVAFIAYWAVIRVARGQATMVELSEALEQTTVVLTNPEGEIMHWSRGCEQLYGWSAAEAMGRNKYALLRSQCRLSEVTRGRLEDGEELLEMCRDGHEISILERTQRVESPGRSPVIVLHVADVTQSVAAVEALKVSEERLAIAASAHELGIFEWDVRSGRLEWSPGTEQRLGLVPGTISNFEDWRAQVEPEDVQRVLDTVARTVRDRADKFSYRYRFLQPQGGIRAVEGSSRAFYDAEGNLVRTVGVILDVTERDEREAALRRREAQLRSVLETVPDAMVVIDQNSTILQFSAAAEALWGYSATDVLGRPATMLVPAERRAIHMATLNHFLETGSGIVGEVMTGTAEAADGRKFPIEIRTGVAQSDGQTLLTCFIRNLSDQIATEERLSELSAEIAHVSRQSAMSELAADLAHELNQPLSATSNFLAAARMLIERGEGTDRVVDLLRMGSEQTQRAGEIIRRMRAFMARGEVEMRTESVERTVRDAADLVLVGTGQFHIRVNYELDPEAPFIFADRIQVQQVLVNLLRNSMEALRTSGKQERIITISSHKLSEQMIEIAVSDSGPGIPPHVLEHLFSRFTTTKGNGGGMGIGLSISKRIIEAHGGTLSADNRPEGGASFRFTLPALEEGVE</sequence>
<dbReference type="Pfam" id="PF00989">
    <property type="entry name" value="PAS"/>
    <property type="match status" value="1"/>
</dbReference>
<dbReference type="InterPro" id="IPR013655">
    <property type="entry name" value="PAS_fold_3"/>
</dbReference>
<dbReference type="PANTHER" id="PTHR43304">
    <property type="entry name" value="PHYTOCHROME-LIKE PROTEIN CPH1"/>
    <property type="match status" value="1"/>
</dbReference>
<keyword evidence="3" id="KW-0597">Phosphoprotein</keyword>
<keyword evidence="6" id="KW-1133">Transmembrane helix</keyword>
<dbReference type="SMART" id="SM00086">
    <property type="entry name" value="PAC"/>
    <property type="match status" value="1"/>
</dbReference>
<evidence type="ECO:0000259" key="9">
    <source>
        <dbReference type="PROSITE" id="PS50113"/>
    </source>
</evidence>
<dbReference type="SMART" id="SM00388">
    <property type="entry name" value="HisKA"/>
    <property type="match status" value="1"/>
</dbReference>
<evidence type="ECO:0000313" key="10">
    <source>
        <dbReference type="EMBL" id="ATY34511.1"/>
    </source>
</evidence>
<dbReference type="InterPro" id="IPR052162">
    <property type="entry name" value="Sensor_kinase/Photoreceptor"/>
</dbReference>
<dbReference type="EC" id="2.7.13.3" evidence="2"/>
<feature type="domain" description="PAC" evidence="9">
    <location>
        <begin position="473"/>
        <end position="525"/>
    </location>
</feature>
<dbReference type="PROSITE" id="PS50109">
    <property type="entry name" value="HIS_KIN"/>
    <property type="match status" value="1"/>
</dbReference>
<feature type="transmembrane region" description="Helical" evidence="6">
    <location>
        <begin position="48"/>
        <end position="68"/>
    </location>
</feature>
<feature type="transmembrane region" description="Helical" evidence="6">
    <location>
        <begin position="150"/>
        <end position="170"/>
    </location>
</feature>
<dbReference type="PROSITE" id="PS50112">
    <property type="entry name" value="PAS"/>
    <property type="match status" value="2"/>
</dbReference>
<dbReference type="PANTHER" id="PTHR43304:SF1">
    <property type="entry name" value="PAC DOMAIN-CONTAINING PROTEIN"/>
    <property type="match status" value="1"/>
</dbReference>
<evidence type="ECO:0000259" key="8">
    <source>
        <dbReference type="PROSITE" id="PS50112"/>
    </source>
</evidence>
<dbReference type="PROSITE" id="PS50113">
    <property type="entry name" value="PAC"/>
    <property type="match status" value="1"/>
</dbReference>
<feature type="transmembrane region" description="Helical" evidence="6">
    <location>
        <begin position="249"/>
        <end position="272"/>
    </location>
</feature>
<dbReference type="InterPro" id="IPR000014">
    <property type="entry name" value="PAS"/>
</dbReference>
<dbReference type="Proteomes" id="UP000229081">
    <property type="component" value="Chromosome"/>
</dbReference>
<reference evidence="10 11" key="1">
    <citation type="submission" date="2017-11" db="EMBL/GenBank/DDBJ databases">
        <title>Complete genome sequence of Sphingomonas sp. Strain Cra20, a psychrotolerant potential plant growth promoting rhizobacteria.</title>
        <authorList>
            <person name="Luo Y."/>
        </authorList>
    </citation>
    <scope>NUCLEOTIDE SEQUENCE [LARGE SCALE GENOMIC DNA]</scope>
    <source>
        <strain evidence="10 11">Cra20</strain>
    </source>
</reference>
<dbReference type="InterPro" id="IPR003594">
    <property type="entry name" value="HATPase_dom"/>
</dbReference>
<evidence type="ECO:0000259" key="7">
    <source>
        <dbReference type="PROSITE" id="PS50109"/>
    </source>
</evidence>
<dbReference type="Gene3D" id="1.10.287.130">
    <property type="match status" value="1"/>
</dbReference>
<dbReference type="Pfam" id="PF13426">
    <property type="entry name" value="PAS_9"/>
    <property type="match status" value="1"/>
</dbReference>
<dbReference type="PRINTS" id="PR00344">
    <property type="entry name" value="BCTRLSENSOR"/>
</dbReference>
<feature type="transmembrane region" description="Helical" evidence="6">
    <location>
        <begin position="120"/>
        <end position="138"/>
    </location>
</feature>
<dbReference type="Gene3D" id="2.10.70.100">
    <property type="match status" value="1"/>
</dbReference>
<comment type="catalytic activity">
    <reaction evidence="1">
        <text>ATP + protein L-histidine = ADP + protein N-phospho-L-histidine.</text>
        <dbReference type="EC" id="2.7.13.3"/>
    </reaction>
</comment>
<dbReference type="OrthoDB" id="9789238at2"/>
<gene>
    <name evidence="10" type="ORF">CVN68_08645</name>
</gene>
<keyword evidence="11" id="KW-1185">Reference proteome</keyword>
<dbReference type="SUPFAM" id="SSF55785">
    <property type="entry name" value="PYP-like sensor domain (PAS domain)"/>
    <property type="match status" value="3"/>
</dbReference>
<feature type="transmembrane region" description="Helical" evidence="6">
    <location>
        <begin position="220"/>
        <end position="237"/>
    </location>
</feature>
<dbReference type="InterPro" id="IPR013767">
    <property type="entry name" value="PAS_fold"/>
</dbReference>
<dbReference type="InterPro" id="IPR000700">
    <property type="entry name" value="PAS-assoc_C"/>
</dbReference>
<dbReference type="Gene3D" id="3.30.565.10">
    <property type="entry name" value="Histidine kinase-like ATPase, C-terminal domain"/>
    <property type="match status" value="1"/>
</dbReference>
<organism evidence="10 11">
    <name type="scientific">Sphingomonas psychrotolerans</name>
    <dbReference type="NCBI Taxonomy" id="1327635"/>
    <lineage>
        <taxon>Bacteria</taxon>
        <taxon>Pseudomonadati</taxon>
        <taxon>Pseudomonadota</taxon>
        <taxon>Alphaproteobacteria</taxon>
        <taxon>Sphingomonadales</taxon>
        <taxon>Sphingomonadaceae</taxon>
        <taxon>Sphingomonas</taxon>
    </lineage>
</organism>
<feature type="transmembrane region" description="Helical" evidence="6">
    <location>
        <begin position="75"/>
        <end position="100"/>
    </location>
</feature>
<dbReference type="Pfam" id="PF00512">
    <property type="entry name" value="HisKA"/>
    <property type="match status" value="1"/>
</dbReference>
<dbReference type="InterPro" id="IPR036890">
    <property type="entry name" value="HATPase_C_sf"/>
</dbReference>
<keyword evidence="4" id="KW-0808">Transferase</keyword>
<dbReference type="SUPFAM" id="SSF55874">
    <property type="entry name" value="ATPase domain of HSP90 chaperone/DNA topoisomerase II/histidine kinase"/>
    <property type="match status" value="1"/>
</dbReference>
<evidence type="ECO:0000256" key="4">
    <source>
        <dbReference type="ARBA" id="ARBA00022679"/>
    </source>
</evidence>
<feature type="domain" description="PAS" evidence="8">
    <location>
        <begin position="526"/>
        <end position="596"/>
    </location>
</feature>
<dbReference type="Pfam" id="PF02518">
    <property type="entry name" value="HATPase_c"/>
    <property type="match status" value="1"/>
</dbReference>
<dbReference type="InterPro" id="IPR001610">
    <property type="entry name" value="PAC"/>
</dbReference>
<dbReference type="SUPFAM" id="SSF47384">
    <property type="entry name" value="Homodimeric domain of signal transducing histidine kinase"/>
    <property type="match status" value="1"/>
</dbReference>
<keyword evidence="6" id="KW-0472">Membrane</keyword>
<dbReference type="InterPro" id="IPR035965">
    <property type="entry name" value="PAS-like_dom_sf"/>
</dbReference>
<feature type="transmembrane region" description="Helical" evidence="6">
    <location>
        <begin position="182"/>
        <end position="200"/>
    </location>
</feature>
<protein>
    <recommendedName>
        <fullName evidence="2">histidine kinase</fullName>
        <ecNumber evidence="2">2.7.13.3</ecNumber>
    </recommendedName>
</protein>
<dbReference type="NCBIfam" id="TIGR00229">
    <property type="entry name" value="sensory_box"/>
    <property type="match status" value="2"/>
</dbReference>
<accession>A0A2K8MSN1</accession>
<name>A0A2K8MSN1_9SPHN</name>
<evidence type="ECO:0000256" key="6">
    <source>
        <dbReference type="SAM" id="Phobius"/>
    </source>
</evidence>
<dbReference type="SMART" id="SM00091">
    <property type="entry name" value="PAS"/>
    <property type="match status" value="3"/>
</dbReference>
<dbReference type="GO" id="GO:0006355">
    <property type="term" value="P:regulation of DNA-templated transcription"/>
    <property type="evidence" value="ECO:0007669"/>
    <property type="project" value="InterPro"/>
</dbReference>
<dbReference type="InterPro" id="IPR005467">
    <property type="entry name" value="His_kinase_dom"/>
</dbReference>
<evidence type="ECO:0000256" key="1">
    <source>
        <dbReference type="ARBA" id="ARBA00000085"/>
    </source>
</evidence>
<keyword evidence="6" id="KW-0812">Transmembrane</keyword>
<evidence type="ECO:0000256" key="2">
    <source>
        <dbReference type="ARBA" id="ARBA00012438"/>
    </source>
</evidence>
<evidence type="ECO:0000256" key="3">
    <source>
        <dbReference type="ARBA" id="ARBA00022553"/>
    </source>
</evidence>
<dbReference type="KEGG" id="sphc:CVN68_08645"/>
<dbReference type="Gene3D" id="3.30.450.20">
    <property type="entry name" value="PAS domain"/>
    <property type="match status" value="3"/>
</dbReference>
<dbReference type="EMBL" id="CP024923">
    <property type="protein sequence ID" value="ATY34511.1"/>
    <property type="molecule type" value="Genomic_DNA"/>
</dbReference>
<evidence type="ECO:0000256" key="5">
    <source>
        <dbReference type="ARBA" id="ARBA00022777"/>
    </source>
</evidence>
<dbReference type="InterPro" id="IPR036097">
    <property type="entry name" value="HisK_dim/P_sf"/>
</dbReference>
<feature type="domain" description="Histidine kinase" evidence="7">
    <location>
        <begin position="672"/>
        <end position="889"/>
    </location>
</feature>
<dbReference type="CDD" id="cd00130">
    <property type="entry name" value="PAS"/>
    <property type="match status" value="2"/>
</dbReference>
<proteinExistence type="predicted"/>
<feature type="transmembrane region" description="Helical" evidence="6">
    <location>
        <begin position="12"/>
        <end position="33"/>
    </location>
</feature>